<dbReference type="Pfam" id="PF07698">
    <property type="entry name" value="7TM-7TMR_HD"/>
    <property type="match status" value="1"/>
</dbReference>
<feature type="transmembrane region" description="Helical" evidence="1">
    <location>
        <begin position="267"/>
        <end position="290"/>
    </location>
</feature>
<dbReference type="SUPFAM" id="SSF109604">
    <property type="entry name" value="HD-domain/PDEase-like"/>
    <property type="match status" value="1"/>
</dbReference>
<dbReference type="Gene3D" id="1.10.3210.10">
    <property type="entry name" value="Hypothetical protein af1432"/>
    <property type="match status" value="1"/>
</dbReference>
<dbReference type="SMART" id="SM00471">
    <property type="entry name" value="HDc"/>
    <property type="match status" value="1"/>
</dbReference>
<dbReference type="InterPro" id="IPR003607">
    <property type="entry name" value="HD/PDEase_dom"/>
</dbReference>
<sequence>MINFINKFKGKSSMILRKSKPYRYLICILVFMTTYALLAMGLLPEKYSLEVAQVSPATIYAPRTVVDPYLTKLAEDEAVAAVPEVYNLEASITVAALSGLNQTYASLEEAAIEEDPQEQELLLQAIKENLSEEIEISHVRKFINLTSEQREYIYTNTYEILERNLSQGIKIESIDRAKNQVINELTLLTTDRDIRDLLIDINVPLVRANLLYSAEATERDRRQALNEVTEVKILKDTKIIDQGEVVTELHIRQLEALGLQETSSQDFGYYLGLALLIGIVFIIIGVYLNIYNQSILVDSHKLLLLGIIFCLTLLLSKAFSYFSAYLIPITLAPLLITILFDRNIALLLTIPLAIFSGIIVGNEFTYIILALTSGTVAVFSVRKVNQRSDLTRAGVIIAAANGLTLIALSLLTGSFQGATDFIKNISLDIIMGMVAALLSSILTIGILPFLESAFGVTTSIRLLELANPNNGALKRLLIETPGTYHHSIIVGNLAEAAAEEVGADPILARVGAYYHDIGKVSEPYYFIENQLGNENIHDSMKPLESSKIITNHAKEGVSIASKFGLPPVIIDLIQQHHGTTKIAYFYHKAKEQGEGEINESDFRYPGPKPQTKEAAIIMLADSVEAAVRSLKQPTKDKINDIISTIIEDKIQDGQLDQCDLTLADIKKIKEKFAKVLLGIFHQRIQYPQK</sequence>
<organism evidence="3 4">
    <name type="scientific">Alkalicella caledoniensis</name>
    <dbReference type="NCBI Taxonomy" id="2731377"/>
    <lineage>
        <taxon>Bacteria</taxon>
        <taxon>Bacillati</taxon>
        <taxon>Bacillota</taxon>
        <taxon>Clostridia</taxon>
        <taxon>Eubacteriales</taxon>
        <taxon>Proteinivoracaceae</taxon>
        <taxon>Alkalicella</taxon>
    </lineage>
</organism>
<dbReference type="PROSITE" id="PS51831">
    <property type="entry name" value="HD"/>
    <property type="match status" value="1"/>
</dbReference>
<protein>
    <submittedName>
        <fullName evidence="3">HDIG domain-containing protein</fullName>
    </submittedName>
</protein>
<name>A0A7G9W4E2_ALKCA</name>
<dbReference type="InterPro" id="IPR006675">
    <property type="entry name" value="HDIG_dom"/>
</dbReference>
<dbReference type="PANTHER" id="PTHR36442:SF1">
    <property type="entry name" value="CYCLIC-DI-AMP PHOSPHODIESTERASE PGPH"/>
    <property type="match status" value="1"/>
</dbReference>
<dbReference type="EMBL" id="CP058559">
    <property type="protein sequence ID" value="QNO13554.1"/>
    <property type="molecule type" value="Genomic_DNA"/>
</dbReference>
<dbReference type="InterPro" id="IPR011621">
    <property type="entry name" value="Metal-dep_PHydrolase_7TM_intra"/>
</dbReference>
<dbReference type="Proteomes" id="UP000516160">
    <property type="component" value="Chromosome"/>
</dbReference>
<dbReference type="PANTHER" id="PTHR36442">
    <property type="entry name" value="CYCLIC-DI-AMP PHOSPHODIESTERASE PGPH"/>
    <property type="match status" value="1"/>
</dbReference>
<evidence type="ECO:0000313" key="3">
    <source>
        <dbReference type="EMBL" id="QNO13554.1"/>
    </source>
</evidence>
<dbReference type="CDD" id="cd00077">
    <property type="entry name" value="HDc"/>
    <property type="match status" value="1"/>
</dbReference>
<keyword evidence="4" id="KW-1185">Reference proteome</keyword>
<feature type="transmembrane region" description="Helical" evidence="1">
    <location>
        <begin position="393"/>
        <end position="413"/>
    </location>
</feature>
<keyword evidence="1" id="KW-0812">Transmembrane</keyword>
<feature type="transmembrane region" description="Helical" evidence="1">
    <location>
        <begin position="21"/>
        <end position="43"/>
    </location>
</feature>
<evidence type="ECO:0000256" key="1">
    <source>
        <dbReference type="SAM" id="Phobius"/>
    </source>
</evidence>
<dbReference type="AlphaFoldDB" id="A0A7G9W4E2"/>
<feature type="domain" description="HD" evidence="2">
    <location>
        <begin position="483"/>
        <end position="626"/>
    </location>
</feature>
<feature type="transmembrane region" description="Helical" evidence="1">
    <location>
        <begin position="425"/>
        <end position="450"/>
    </location>
</feature>
<dbReference type="Pfam" id="PF07697">
    <property type="entry name" value="7TMR-HDED"/>
    <property type="match status" value="1"/>
</dbReference>
<feature type="transmembrane region" description="Helical" evidence="1">
    <location>
        <begin position="325"/>
        <end position="352"/>
    </location>
</feature>
<gene>
    <name evidence="3" type="ORF">HYG86_01615</name>
</gene>
<dbReference type="InterPro" id="IPR006674">
    <property type="entry name" value="HD_domain"/>
</dbReference>
<reference evidence="3 4" key="1">
    <citation type="submission" date="2020-07" db="EMBL/GenBank/DDBJ databases">
        <title>Alkalicella. sp. LB2 genome.</title>
        <authorList>
            <person name="Postec A."/>
            <person name="Quemeneur M."/>
        </authorList>
    </citation>
    <scope>NUCLEOTIDE SEQUENCE [LARGE SCALE GENOMIC DNA]</scope>
    <source>
        <strain evidence="3 4">LB2</strain>
    </source>
</reference>
<dbReference type="InterPro" id="IPR011624">
    <property type="entry name" value="Metal-dep_PHydrolase_7TM_extra"/>
</dbReference>
<evidence type="ECO:0000259" key="2">
    <source>
        <dbReference type="PROSITE" id="PS51831"/>
    </source>
</evidence>
<dbReference type="InterPro" id="IPR052722">
    <property type="entry name" value="PgpH_phosphodiesterase"/>
</dbReference>
<dbReference type="Pfam" id="PF01966">
    <property type="entry name" value="HD"/>
    <property type="match status" value="1"/>
</dbReference>
<keyword evidence="1" id="KW-1133">Transmembrane helix</keyword>
<dbReference type="KEGG" id="acae:HYG86_01615"/>
<dbReference type="NCBIfam" id="TIGR00277">
    <property type="entry name" value="HDIG"/>
    <property type="match status" value="1"/>
</dbReference>
<accession>A0A7G9W4E2</accession>
<proteinExistence type="predicted"/>
<dbReference type="RefSeq" id="WP_213167225.1">
    <property type="nucleotide sequence ID" value="NZ_CP058559.1"/>
</dbReference>
<keyword evidence="1" id="KW-0472">Membrane</keyword>
<evidence type="ECO:0000313" key="4">
    <source>
        <dbReference type="Proteomes" id="UP000516160"/>
    </source>
</evidence>